<dbReference type="Pfam" id="PF01370">
    <property type="entry name" value="Epimerase"/>
    <property type="match status" value="1"/>
</dbReference>
<feature type="domain" description="NAD-dependent epimerase/dehydratase" evidence="1">
    <location>
        <begin position="5"/>
        <end position="210"/>
    </location>
</feature>
<evidence type="ECO:0000313" key="3">
    <source>
        <dbReference type="Proteomes" id="UP000663903"/>
    </source>
</evidence>
<dbReference type="KEGG" id="otd:J1M35_17540"/>
<reference evidence="2" key="1">
    <citation type="submission" date="2021-03" db="EMBL/GenBank/DDBJ databases">
        <title>Ottowia sp. 27C isolated from the cloaca of a Giant Asian pond turtle (Heosemys grandis).</title>
        <authorList>
            <person name="Spergser J."/>
            <person name="Busse H.-J."/>
        </authorList>
    </citation>
    <scope>NUCLEOTIDE SEQUENCE</scope>
    <source>
        <strain evidence="2">27C</strain>
    </source>
</reference>
<organism evidence="2 3">
    <name type="scientific">Ottowia testudinis</name>
    <dbReference type="NCBI Taxonomy" id="2816950"/>
    <lineage>
        <taxon>Bacteria</taxon>
        <taxon>Pseudomonadati</taxon>
        <taxon>Pseudomonadota</taxon>
        <taxon>Betaproteobacteria</taxon>
        <taxon>Burkholderiales</taxon>
        <taxon>Comamonadaceae</taxon>
        <taxon>Ottowia</taxon>
    </lineage>
</organism>
<name>A0A975CIJ7_9BURK</name>
<dbReference type="PANTHER" id="PTHR12126">
    <property type="entry name" value="NADH-UBIQUINONE OXIDOREDUCTASE 39 KDA SUBUNIT-RELATED"/>
    <property type="match status" value="1"/>
</dbReference>
<dbReference type="InterPro" id="IPR001509">
    <property type="entry name" value="Epimerase_deHydtase"/>
</dbReference>
<dbReference type="RefSeq" id="WP_208008461.1">
    <property type="nucleotide sequence ID" value="NZ_CP071796.1"/>
</dbReference>
<accession>A0A975CIJ7</accession>
<dbReference type="GO" id="GO:0044877">
    <property type="term" value="F:protein-containing complex binding"/>
    <property type="evidence" value="ECO:0007669"/>
    <property type="project" value="TreeGrafter"/>
</dbReference>
<dbReference type="Gene3D" id="3.40.50.720">
    <property type="entry name" value="NAD(P)-binding Rossmann-like Domain"/>
    <property type="match status" value="1"/>
</dbReference>
<dbReference type="EMBL" id="CP071796">
    <property type="protein sequence ID" value="QTD44834.1"/>
    <property type="molecule type" value="Genomic_DNA"/>
</dbReference>
<keyword evidence="3" id="KW-1185">Reference proteome</keyword>
<dbReference type="InterPro" id="IPR051207">
    <property type="entry name" value="ComplexI_NDUFA9_subunit"/>
</dbReference>
<proteinExistence type="predicted"/>
<dbReference type="PANTHER" id="PTHR12126:SF11">
    <property type="entry name" value="NADH DEHYDROGENASE [UBIQUINONE] 1 ALPHA SUBCOMPLEX SUBUNIT 9, MITOCHONDRIAL"/>
    <property type="match status" value="1"/>
</dbReference>
<dbReference type="CDD" id="cd05271">
    <property type="entry name" value="NDUFA9_like_SDR_a"/>
    <property type="match status" value="1"/>
</dbReference>
<dbReference type="Proteomes" id="UP000663903">
    <property type="component" value="Chromosome"/>
</dbReference>
<dbReference type="InterPro" id="IPR036291">
    <property type="entry name" value="NAD(P)-bd_dom_sf"/>
</dbReference>
<protein>
    <submittedName>
        <fullName evidence="2">Complex I NDUFA9 subunit family protein</fullName>
    </submittedName>
</protein>
<gene>
    <name evidence="2" type="ORF">J1M35_17540</name>
</gene>
<evidence type="ECO:0000259" key="1">
    <source>
        <dbReference type="Pfam" id="PF01370"/>
    </source>
</evidence>
<dbReference type="AlphaFoldDB" id="A0A975CIJ7"/>
<evidence type="ECO:0000313" key="2">
    <source>
        <dbReference type="EMBL" id="QTD44834.1"/>
    </source>
</evidence>
<dbReference type="SUPFAM" id="SSF51735">
    <property type="entry name" value="NAD(P)-binding Rossmann-fold domains"/>
    <property type="match status" value="1"/>
</dbReference>
<sequence length="322" mass="33958">MTQRVLVLGGSGFVGRHVVERLQRQGAEVTVPTRRLAAARHLWSQPRVHVTVADVMEPATLARLVAGHDAVVNLVGILHGSKPQFERAHVELPRLIAGASAQAGGRRLVHISALGAAADGPSHYQRSKARGEAVLGQAAQVGTLGLTVLRPGVMFGPGDRFLNLFAGLQKVFPVLPLAGAGARFQPVWVRDVAEAVVTCLQDRSTIGQTYDACGPEVWTLRELVSAAGQWAGVARGRGRPVIGLPRALGRLQALALELLPGTPLMSRDNLDSMKVDNVCSGRGSGLDALGIRAAPLSAVGPLYLGQAGPQAKLDRYRRGAGR</sequence>